<keyword evidence="1" id="KW-0472">Membrane</keyword>
<evidence type="ECO:0000313" key="4">
    <source>
        <dbReference type="Proteomes" id="UP001477672"/>
    </source>
</evidence>
<dbReference type="EMBL" id="JBBMFA010000050">
    <property type="protein sequence ID" value="MEQ2519329.1"/>
    <property type="molecule type" value="Genomic_DNA"/>
</dbReference>
<evidence type="ECO:0000259" key="2">
    <source>
        <dbReference type="PROSITE" id="PS50943"/>
    </source>
</evidence>
<feature type="transmembrane region" description="Helical" evidence="1">
    <location>
        <begin position="109"/>
        <end position="128"/>
    </location>
</feature>
<organism evidence="3 4">
    <name type="scientific">Ruthenibacterium intestinale</name>
    <dbReference type="NCBI Taxonomy" id="3133163"/>
    <lineage>
        <taxon>Bacteria</taxon>
        <taxon>Bacillati</taxon>
        <taxon>Bacillota</taxon>
        <taxon>Clostridia</taxon>
        <taxon>Eubacteriales</taxon>
        <taxon>Oscillospiraceae</taxon>
        <taxon>Ruthenibacterium</taxon>
    </lineage>
</organism>
<gene>
    <name evidence="3" type="ORF">WMO24_02590</name>
</gene>
<accession>A0ABV1GC37</accession>
<keyword evidence="1" id="KW-0812">Transmembrane</keyword>
<proteinExistence type="predicted"/>
<sequence>MPELDKLIALSEVFGVTLDELAKGDAVPRRAPEPAPVQPAPTPVPPAPAPRAGALDTQKILGLILFGVGLLCCVLRLVLGPFAGENFLLLGGYLLLCGAVCLRIRRNAGLVIGWVTVVLVLLITPYWTGIRIFAVFHREFWSGGKISILQVLSSVFWLGAAALAVVSALRLFRTRSRK</sequence>
<comment type="caution">
    <text evidence="3">The sequence shown here is derived from an EMBL/GenBank/DDBJ whole genome shotgun (WGS) entry which is preliminary data.</text>
</comment>
<dbReference type="Proteomes" id="UP001477672">
    <property type="component" value="Unassembled WGS sequence"/>
</dbReference>
<keyword evidence="1" id="KW-1133">Transmembrane helix</keyword>
<name>A0ABV1GC37_9FIRM</name>
<feature type="transmembrane region" description="Helical" evidence="1">
    <location>
        <begin position="85"/>
        <end position="102"/>
    </location>
</feature>
<protein>
    <recommendedName>
        <fullName evidence="2">HTH cro/C1-type domain-containing protein</fullName>
    </recommendedName>
</protein>
<feature type="transmembrane region" description="Helical" evidence="1">
    <location>
        <begin position="60"/>
        <end position="79"/>
    </location>
</feature>
<evidence type="ECO:0000256" key="1">
    <source>
        <dbReference type="SAM" id="Phobius"/>
    </source>
</evidence>
<evidence type="ECO:0000313" key="3">
    <source>
        <dbReference type="EMBL" id="MEQ2519329.1"/>
    </source>
</evidence>
<dbReference type="InterPro" id="IPR001387">
    <property type="entry name" value="Cro/C1-type_HTH"/>
</dbReference>
<feature type="transmembrane region" description="Helical" evidence="1">
    <location>
        <begin position="148"/>
        <end position="172"/>
    </location>
</feature>
<feature type="domain" description="HTH cro/C1-type" evidence="2">
    <location>
        <begin position="2"/>
        <end position="21"/>
    </location>
</feature>
<dbReference type="PROSITE" id="PS50943">
    <property type="entry name" value="HTH_CROC1"/>
    <property type="match status" value="1"/>
</dbReference>
<dbReference type="RefSeq" id="WP_349214718.1">
    <property type="nucleotide sequence ID" value="NZ_JBBMFA010000050.1"/>
</dbReference>
<reference evidence="3 4" key="1">
    <citation type="submission" date="2024-03" db="EMBL/GenBank/DDBJ databases">
        <title>Human intestinal bacterial collection.</title>
        <authorList>
            <person name="Pauvert C."/>
            <person name="Hitch T.C.A."/>
            <person name="Clavel T."/>
        </authorList>
    </citation>
    <scope>NUCLEOTIDE SEQUENCE [LARGE SCALE GENOMIC DNA]</scope>
    <source>
        <strain evidence="3 4">CLA-JM-H11</strain>
    </source>
</reference>
<keyword evidence="4" id="KW-1185">Reference proteome</keyword>